<keyword evidence="3" id="KW-1185">Reference proteome</keyword>
<reference evidence="2 3" key="2">
    <citation type="submission" date="2020-08" db="EMBL/GenBank/DDBJ databases">
        <title>Stappia taiwanensis sp. nov., isolated from a coastal thermal spring.</title>
        <authorList>
            <person name="Kampfer P."/>
        </authorList>
    </citation>
    <scope>NUCLEOTIDE SEQUENCE [LARGE SCALE GENOMIC DNA]</scope>
    <source>
        <strain evidence="2 3">DSM 23284</strain>
    </source>
</reference>
<keyword evidence="1" id="KW-1133">Transmembrane helix</keyword>
<dbReference type="EMBL" id="JACEON010000009">
    <property type="protein sequence ID" value="MBA4612130.1"/>
    <property type="molecule type" value="Genomic_DNA"/>
</dbReference>
<feature type="transmembrane region" description="Helical" evidence="1">
    <location>
        <begin position="6"/>
        <end position="26"/>
    </location>
</feature>
<evidence type="ECO:0000256" key="1">
    <source>
        <dbReference type="SAM" id="Phobius"/>
    </source>
</evidence>
<name>A0A838XZF6_9HYPH</name>
<dbReference type="Proteomes" id="UP000559404">
    <property type="component" value="Unassembled WGS sequence"/>
</dbReference>
<keyword evidence="1" id="KW-0472">Membrane</keyword>
<proteinExistence type="predicted"/>
<sequence length="109" mass="11158">MPGRSSIILAIAGLALINGLFNPLLLPQTSAAIILLAPGLLLRSAPLIAFLAYLLGAGVTVVLAGLPAALFERLAGHDHTTYGSYLVWLCATAILSLPAAAFAAALLLR</sequence>
<evidence type="ECO:0000313" key="2">
    <source>
        <dbReference type="EMBL" id="MBA4612130.1"/>
    </source>
</evidence>
<feature type="transmembrane region" description="Helical" evidence="1">
    <location>
        <begin position="47"/>
        <end position="66"/>
    </location>
</feature>
<protein>
    <submittedName>
        <fullName evidence="2">Uncharacterized protein</fullName>
    </submittedName>
</protein>
<comment type="caution">
    <text evidence="2">The sequence shown here is derived from an EMBL/GenBank/DDBJ whole genome shotgun (WGS) entry which is preliminary data.</text>
</comment>
<reference evidence="2 3" key="1">
    <citation type="submission" date="2020-07" db="EMBL/GenBank/DDBJ databases">
        <authorList>
            <person name="Li M."/>
        </authorList>
    </citation>
    <scope>NUCLEOTIDE SEQUENCE [LARGE SCALE GENOMIC DNA]</scope>
    <source>
        <strain evidence="2 3">DSM 23284</strain>
    </source>
</reference>
<dbReference type="RefSeq" id="WP_181760335.1">
    <property type="nucleotide sequence ID" value="NZ_BMCR01000003.1"/>
</dbReference>
<gene>
    <name evidence="2" type="ORF">H1W37_10730</name>
</gene>
<organism evidence="2 3">
    <name type="scientific">Stappia taiwanensis</name>
    <dbReference type="NCBI Taxonomy" id="992267"/>
    <lineage>
        <taxon>Bacteria</taxon>
        <taxon>Pseudomonadati</taxon>
        <taxon>Pseudomonadota</taxon>
        <taxon>Alphaproteobacteria</taxon>
        <taxon>Hyphomicrobiales</taxon>
        <taxon>Stappiaceae</taxon>
        <taxon>Stappia</taxon>
    </lineage>
</organism>
<accession>A0A838XZF6</accession>
<feature type="transmembrane region" description="Helical" evidence="1">
    <location>
        <begin position="86"/>
        <end position="108"/>
    </location>
</feature>
<dbReference type="AlphaFoldDB" id="A0A838XZF6"/>
<keyword evidence="1" id="KW-0812">Transmembrane</keyword>
<evidence type="ECO:0000313" key="3">
    <source>
        <dbReference type="Proteomes" id="UP000559404"/>
    </source>
</evidence>